<protein>
    <submittedName>
        <fullName evidence="2">Uncharacterized protein</fullName>
    </submittedName>
</protein>
<evidence type="ECO:0000313" key="3">
    <source>
        <dbReference type="Proteomes" id="UP000239025"/>
    </source>
</evidence>
<sequence>MSREPLVIFIPGTDGRSETAPDLMLRTVAQQGYRVIYLTYNNAPAVSNLCPSRPAGCSGRFRESRVFGGSGPPVATPGIQVATIATTAATAESTSPPGMTAQASLPCSNEPSKPATQATNDNRK</sequence>
<proteinExistence type="predicted"/>
<organism evidence="2 3">
    <name type="scientific">Pseudomonas cerasi</name>
    <dbReference type="NCBI Taxonomy" id="1583341"/>
    <lineage>
        <taxon>Bacteria</taxon>
        <taxon>Pseudomonadati</taxon>
        <taxon>Pseudomonadota</taxon>
        <taxon>Gammaproteobacteria</taxon>
        <taxon>Pseudomonadales</taxon>
        <taxon>Pseudomonadaceae</taxon>
        <taxon>Pseudomonas</taxon>
    </lineage>
</organism>
<feature type="compositionally biased region" description="Polar residues" evidence="1">
    <location>
        <begin position="95"/>
        <end position="124"/>
    </location>
</feature>
<dbReference type="Proteomes" id="UP000239025">
    <property type="component" value="Chromosome 1"/>
</dbReference>
<dbReference type="AlphaFoldDB" id="A0A193STI8"/>
<evidence type="ECO:0000256" key="1">
    <source>
        <dbReference type="SAM" id="MobiDB-lite"/>
    </source>
</evidence>
<feature type="region of interest" description="Disordered" evidence="1">
    <location>
        <begin position="88"/>
        <end position="124"/>
    </location>
</feature>
<gene>
    <name evidence="2" type="ORF">PL963_03777</name>
</gene>
<dbReference type="EMBL" id="LT963395">
    <property type="protein sequence ID" value="SOS21864.1"/>
    <property type="molecule type" value="Genomic_DNA"/>
</dbReference>
<evidence type="ECO:0000313" key="2">
    <source>
        <dbReference type="EMBL" id="SOS21864.1"/>
    </source>
</evidence>
<reference evidence="3" key="1">
    <citation type="submission" date="2017-11" db="EMBL/GenBank/DDBJ databases">
        <authorList>
            <person name="Blom J."/>
        </authorList>
    </citation>
    <scope>NUCLEOTIDE SEQUENCE [LARGE SCALE GENOMIC DNA]</scope>
</reference>
<name>A0A193STI8_9PSED</name>
<keyword evidence="3" id="KW-1185">Reference proteome</keyword>
<accession>A0A193STI8</accession>